<comment type="caution">
    <text evidence="23">The sequence shown here is derived from an EMBL/GenBank/DDBJ whole genome shotgun (WGS) entry which is preliminary data.</text>
</comment>
<feature type="compositionally biased region" description="Acidic residues" evidence="21">
    <location>
        <begin position="341"/>
        <end position="354"/>
    </location>
</feature>
<keyword evidence="7" id="KW-0723">Serine/threonine-protein kinase</keyword>
<comment type="catalytic activity">
    <reaction evidence="16">
        <text>L-seryl-[protein] + ATP = O-phospho-L-seryl-[protein] + ADP + H(+)</text>
        <dbReference type="Rhea" id="RHEA:17989"/>
        <dbReference type="Rhea" id="RHEA-COMP:9863"/>
        <dbReference type="Rhea" id="RHEA-COMP:11604"/>
        <dbReference type="ChEBI" id="CHEBI:15378"/>
        <dbReference type="ChEBI" id="CHEBI:29999"/>
        <dbReference type="ChEBI" id="CHEBI:30616"/>
        <dbReference type="ChEBI" id="CHEBI:83421"/>
        <dbReference type="ChEBI" id="CHEBI:456216"/>
        <dbReference type="EC" id="2.7.11.1"/>
    </reaction>
</comment>
<dbReference type="GO" id="GO:0005634">
    <property type="term" value="C:nucleus"/>
    <property type="evidence" value="ECO:0007669"/>
    <property type="project" value="TreeGrafter"/>
</dbReference>
<evidence type="ECO:0000256" key="21">
    <source>
        <dbReference type="SAM" id="MobiDB-lite"/>
    </source>
</evidence>
<dbReference type="InterPro" id="IPR018934">
    <property type="entry name" value="RIO_dom"/>
</dbReference>
<evidence type="ECO:0000256" key="3">
    <source>
        <dbReference type="ARBA" id="ARBA00009196"/>
    </source>
</evidence>
<dbReference type="InterPro" id="IPR015285">
    <property type="entry name" value="RIO2_wHTH_N"/>
</dbReference>
<dbReference type="GO" id="GO:0005524">
    <property type="term" value="F:ATP binding"/>
    <property type="evidence" value="ECO:0007669"/>
    <property type="project" value="UniProtKB-KW"/>
</dbReference>
<dbReference type="Gene3D" id="1.10.10.10">
    <property type="entry name" value="Winged helix-like DNA-binding domain superfamily/Winged helix DNA-binding domain"/>
    <property type="match status" value="1"/>
</dbReference>
<evidence type="ECO:0000256" key="5">
    <source>
        <dbReference type="ARBA" id="ARBA00022490"/>
    </source>
</evidence>
<dbReference type="GO" id="GO:0030688">
    <property type="term" value="C:preribosome, small subunit precursor"/>
    <property type="evidence" value="ECO:0007669"/>
    <property type="project" value="TreeGrafter"/>
</dbReference>
<evidence type="ECO:0000256" key="12">
    <source>
        <dbReference type="ARBA" id="ARBA00022777"/>
    </source>
</evidence>
<dbReference type="PANTHER" id="PTHR45852">
    <property type="entry name" value="SER/THR-PROTEIN KINASE RIO2"/>
    <property type="match status" value="1"/>
</dbReference>
<evidence type="ECO:0000256" key="2">
    <source>
        <dbReference type="ARBA" id="ARBA00004496"/>
    </source>
</evidence>
<evidence type="ECO:0000256" key="17">
    <source>
        <dbReference type="ARBA" id="ARBA00064676"/>
    </source>
</evidence>
<dbReference type="GO" id="GO:0030490">
    <property type="term" value="P:maturation of SSU-rRNA"/>
    <property type="evidence" value="ECO:0007669"/>
    <property type="project" value="TreeGrafter"/>
</dbReference>
<dbReference type="FunFam" id="3.30.200.20:FF:000052">
    <property type="entry name" value="Serine/threonine-protein kinase RIO2"/>
    <property type="match status" value="1"/>
</dbReference>
<dbReference type="GO" id="GO:0004674">
    <property type="term" value="F:protein serine/threonine kinase activity"/>
    <property type="evidence" value="ECO:0007669"/>
    <property type="project" value="UniProtKB-KW"/>
</dbReference>
<evidence type="ECO:0000256" key="4">
    <source>
        <dbReference type="ARBA" id="ARBA00012513"/>
    </source>
</evidence>
<dbReference type="GO" id="GO:0046872">
    <property type="term" value="F:metal ion binding"/>
    <property type="evidence" value="ECO:0007669"/>
    <property type="project" value="UniProtKB-KW"/>
</dbReference>
<comment type="similarity">
    <text evidence="3">Belongs to the protein kinase superfamily. RIO-type Ser/Thr kinase family.</text>
</comment>
<keyword evidence="10" id="KW-0479">Metal-binding</keyword>
<keyword evidence="6" id="KW-0690">Ribosome biogenesis</keyword>
<dbReference type="InterPro" id="IPR030484">
    <property type="entry name" value="Rio2"/>
</dbReference>
<dbReference type="InterPro" id="IPR011009">
    <property type="entry name" value="Kinase-like_dom_sf"/>
</dbReference>
<evidence type="ECO:0000256" key="15">
    <source>
        <dbReference type="ARBA" id="ARBA00047899"/>
    </source>
</evidence>
<feature type="compositionally biased region" description="Polar residues" evidence="21">
    <location>
        <begin position="371"/>
        <end position="381"/>
    </location>
</feature>
<name>A0AAW2HZ18_9NEOP</name>
<evidence type="ECO:0000256" key="7">
    <source>
        <dbReference type="ARBA" id="ARBA00022527"/>
    </source>
</evidence>
<feature type="region of interest" description="Disordered" evidence="21">
    <location>
        <begin position="411"/>
        <end position="436"/>
    </location>
</feature>
<dbReference type="AlphaFoldDB" id="A0AAW2HZ18"/>
<gene>
    <name evidence="23" type="ORF">PYX00_003086</name>
</gene>
<evidence type="ECO:0000256" key="6">
    <source>
        <dbReference type="ARBA" id="ARBA00022517"/>
    </source>
</evidence>
<evidence type="ECO:0000259" key="22">
    <source>
        <dbReference type="SMART" id="SM00090"/>
    </source>
</evidence>
<comment type="cofactor">
    <cofactor evidence="1">
        <name>Mg(2+)</name>
        <dbReference type="ChEBI" id="CHEBI:18420"/>
    </cofactor>
</comment>
<dbReference type="InterPro" id="IPR000687">
    <property type="entry name" value="RIO_kinase"/>
</dbReference>
<evidence type="ECO:0000256" key="11">
    <source>
        <dbReference type="ARBA" id="ARBA00022741"/>
    </source>
</evidence>
<reference evidence="23" key="1">
    <citation type="journal article" date="2024" name="Gigascience">
        <title>Chromosome-level genome of the poultry shaft louse Menopon gallinae provides insight into the host-switching and adaptive evolution of parasitic lice.</title>
        <authorList>
            <person name="Xu Y."/>
            <person name="Ma L."/>
            <person name="Liu S."/>
            <person name="Liang Y."/>
            <person name="Liu Q."/>
            <person name="He Z."/>
            <person name="Tian L."/>
            <person name="Duan Y."/>
            <person name="Cai W."/>
            <person name="Li H."/>
            <person name="Song F."/>
        </authorList>
    </citation>
    <scope>NUCLEOTIDE SEQUENCE</scope>
    <source>
        <strain evidence="23">Cailab_2023a</strain>
    </source>
</reference>
<dbReference type="FunFam" id="1.10.510.10:FF:000307">
    <property type="entry name" value="Serine/threonine-protein kinase RIO2"/>
    <property type="match status" value="1"/>
</dbReference>
<comment type="subunit">
    <text evidence="17">Associated with late 40S pre-ribosomal particles. Interacts with PLK1 (via its N-terminus).</text>
</comment>
<evidence type="ECO:0000256" key="10">
    <source>
        <dbReference type="ARBA" id="ARBA00022723"/>
    </source>
</evidence>
<evidence type="ECO:0000256" key="16">
    <source>
        <dbReference type="ARBA" id="ARBA00048679"/>
    </source>
</evidence>
<evidence type="ECO:0000256" key="14">
    <source>
        <dbReference type="ARBA" id="ARBA00022842"/>
    </source>
</evidence>
<comment type="catalytic activity">
    <reaction evidence="15">
        <text>L-threonyl-[protein] + ATP = O-phospho-L-threonyl-[protein] + ADP + H(+)</text>
        <dbReference type="Rhea" id="RHEA:46608"/>
        <dbReference type="Rhea" id="RHEA-COMP:11060"/>
        <dbReference type="Rhea" id="RHEA-COMP:11605"/>
        <dbReference type="ChEBI" id="CHEBI:15378"/>
        <dbReference type="ChEBI" id="CHEBI:30013"/>
        <dbReference type="ChEBI" id="CHEBI:30616"/>
        <dbReference type="ChEBI" id="CHEBI:61977"/>
        <dbReference type="ChEBI" id="CHEBI:456216"/>
        <dbReference type="EC" id="2.7.11.1"/>
    </reaction>
</comment>
<comment type="subcellular location">
    <subcellularLocation>
        <location evidence="2">Cytoplasm</location>
    </subcellularLocation>
</comment>
<dbReference type="SUPFAM" id="SSF46785">
    <property type="entry name" value="Winged helix' DNA-binding domain"/>
    <property type="match status" value="1"/>
</dbReference>
<dbReference type="InterPro" id="IPR036390">
    <property type="entry name" value="WH_DNA-bd_sf"/>
</dbReference>
<evidence type="ECO:0000256" key="19">
    <source>
        <dbReference type="ARBA" id="ARBA00068837"/>
    </source>
</evidence>
<keyword evidence="11" id="KW-0547">Nucleotide-binding</keyword>
<dbReference type="Gene3D" id="1.10.510.10">
    <property type="entry name" value="Transferase(Phosphotransferase) domain 1"/>
    <property type="match status" value="1"/>
</dbReference>
<protein>
    <recommendedName>
        <fullName evidence="18">Serine/threonine-protein kinase RIO2</fullName>
        <ecNumber evidence="4">2.7.11.1</ecNumber>
    </recommendedName>
    <alternativeName>
        <fullName evidence="20">RIO kinase 2</fullName>
    </alternativeName>
    <alternativeName>
        <fullName evidence="19">Serine/threonine-protein kinase rio2</fullName>
    </alternativeName>
</protein>
<keyword evidence="9" id="KW-0808">Transferase</keyword>
<dbReference type="FunFam" id="1.10.10.10:FF:000053">
    <property type="entry name" value="Serine/threonine-protein kinase RIO2"/>
    <property type="match status" value="1"/>
</dbReference>
<feature type="compositionally biased region" description="Acidic residues" evidence="21">
    <location>
        <begin position="317"/>
        <end position="328"/>
    </location>
</feature>
<dbReference type="EC" id="2.7.11.1" evidence="4"/>
<dbReference type="EMBL" id="JARGDH010000002">
    <property type="protein sequence ID" value="KAL0275129.1"/>
    <property type="molecule type" value="Genomic_DNA"/>
</dbReference>
<dbReference type="Pfam" id="PF09202">
    <property type="entry name" value="Rio2_N"/>
    <property type="match status" value="1"/>
</dbReference>
<dbReference type="PANTHER" id="PTHR45852:SF1">
    <property type="entry name" value="SERINE_THREONINE-PROTEIN KINASE RIO2"/>
    <property type="match status" value="1"/>
</dbReference>
<feature type="compositionally biased region" description="Basic and acidic residues" evidence="21">
    <location>
        <begin position="329"/>
        <end position="340"/>
    </location>
</feature>
<dbReference type="InterPro" id="IPR036388">
    <property type="entry name" value="WH-like_DNA-bd_sf"/>
</dbReference>
<proteinExistence type="inferred from homology"/>
<keyword evidence="8" id="KW-0597">Phosphoprotein</keyword>
<evidence type="ECO:0000256" key="13">
    <source>
        <dbReference type="ARBA" id="ARBA00022840"/>
    </source>
</evidence>
<organism evidence="23">
    <name type="scientific">Menopon gallinae</name>
    <name type="common">poultry shaft louse</name>
    <dbReference type="NCBI Taxonomy" id="328185"/>
    <lineage>
        <taxon>Eukaryota</taxon>
        <taxon>Metazoa</taxon>
        <taxon>Ecdysozoa</taxon>
        <taxon>Arthropoda</taxon>
        <taxon>Hexapoda</taxon>
        <taxon>Insecta</taxon>
        <taxon>Pterygota</taxon>
        <taxon>Neoptera</taxon>
        <taxon>Paraneoptera</taxon>
        <taxon>Psocodea</taxon>
        <taxon>Troctomorpha</taxon>
        <taxon>Phthiraptera</taxon>
        <taxon>Amblycera</taxon>
        <taxon>Menoponidae</taxon>
        <taxon>Menopon</taxon>
    </lineage>
</organism>
<keyword evidence="13" id="KW-0067">ATP-binding</keyword>
<feature type="domain" description="RIO kinase" evidence="22">
    <location>
        <begin position="66"/>
        <end position="292"/>
    </location>
</feature>
<evidence type="ECO:0000256" key="18">
    <source>
        <dbReference type="ARBA" id="ARBA00068353"/>
    </source>
</evidence>
<keyword evidence="5" id="KW-0963">Cytoplasm</keyword>
<dbReference type="CDD" id="cd05144">
    <property type="entry name" value="RIO2_C"/>
    <property type="match status" value="1"/>
</dbReference>
<evidence type="ECO:0000256" key="8">
    <source>
        <dbReference type="ARBA" id="ARBA00022553"/>
    </source>
</evidence>
<feature type="region of interest" description="Disordered" evidence="21">
    <location>
        <begin position="317"/>
        <end position="392"/>
    </location>
</feature>
<keyword evidence="12" id="KW-0418">Kinase</keyword>
<dbReference type="SMART" id="SM00090">
    <property type="entry name" value="RIO"/>
    <property type="match status" value="1"/>
</dbReference>
<dbReference type="GO" id="GO:0005829">
    <property type="term" value="C:cytosol"/>
    <property type="evidence" value="ECO:0007669"/>
    <property type="project" value="TreeGrafter"/>
</dbReference>
<evidence type="ECO:0000256" key="20">
    <source>
        <dbReference type="ARBA" id="ARBA00076005"/>
    </source>
</evidence>
<accession>A0AAW2HZ18</accession>
<evidence type="ECO:0000313" key="23">
    <source>
        <dbReference type="EMBL" id="KAL0275129.1"/>
    </source>
</evidence>
<dbReference type="Gene3D" id="3.30.200.20">
    <property type="entry name" value="Phosphorylase Kinase, domain 1"/>
    <property type="match status" value="1"/>
</dbReference>
<keyword evidence="14" id="KW-0460">Magnesium</keyword>
<evidence type="ECO:0000256" key="9">
    <source>
        <dbReference type="ARBA" id="ARBA00022679"/>
    </source>
</evidence>
<dbReference type="Pfam" id="PF01163">
    <property type="entry name" value="RIO1"/>
    <property type="match status" value="1"/>
</dbReference>
<sequence length="452" mass="52535">MGKLNVTLLRYMTTEDMRVLTAIEMGMKNHELVPAPLAASIANLKHGGVHKVLRELCKHKLLSYERGKHYDGYRLTNLGYDYLALKTLTSRNVISLFGNQIGTGKESNIYTVFDSDRNHYCLKLHRLGRICFRNIKEKRDYHKHRRTASWIYLSRISATKEFAYMKALHSRGLPVPKPVDFNRHCVVMELILGRPLSQYQMVENVEDLYDELMDLIVRFGNLGVIHSDFNEFNIMLTEDEKPVIIDFPQMISTSHPDARMYFDRDVRCIKDFFRKRFGFESSLCPSFDDVTREDTLDVEVAASGFTKEMDFDLMNEVSDEEEAEEEERREEAEEAIHSADSDEDYQSCEEEVAEEEPRRVEEPEDPIPLTDETSCHYSSDESYAPSYRSYSTASTIAPEVIRERVKKALANRQRKEQRKRLVAKGEASATTRSRRENRLTIKECDGIWGWED</sequence>
<dbReference type="SUPFAM" id="SSF56112">
    <property type="entry name" value="Protein kinase-like (PK-like)"/>
    <property type="match status" value="1"/>
</dbReference>
<evidence type="ECO:0000256" key="1">
    <source>
        <dbReference type="ARBA" id="ARBA00001946"/>
    </source>
</evidence>